<keyword evidence="5" id="KW-1185">Reference proteome</keyword>
<organism evidence="4 5">
    <name type="scientific">Protopolystoma xenopodis</name>
    <dbReference type="NCBI Taxonomy" id="117903"/>
    <lineage>
        <taxon>Eukaryota</taxon>
        <taxon>Metazoa</taxon>
        <taxon>Spiralia</taxon>
        <taxon>Lophotrochozoa</taxon>
        <taxon>Platyhelminthes</taxon>
        <taxon>Monogenea</taxon>
        <taxon>Polyopisthocotylea</taxon>
        <taxon>Polystomatidea</taxon>
        <taxon>Polystomatidae</taxon>
        <taxon>Protopolystoma</taxon>
    </lineage>
</organism>
<accession>A0A448XSA3</accession>
<sequence>MEECEVLCSRVCIVVNGRLKCIGSCQNLKSRFGHGYTLILQLATSSSSIRSLGRSPGDTDCCLLQHQMPSSSRRDINGSPVGSPHQLPPLSSSRPASMHHPISRGLPRHAYADVSPEDTVELPASEGEGPTVGVAEVMHFVSENFPDSRLVDRHQVSFQFSRSKFPV</sequence>
<evidence type="ECO:0000313" key="4">
    <source>
        <dbReference type="EMBL" id="VEL43769.1"/>
    </source>
</evidence>
<dbReference type="PANTHER" id="PTHR19229">
    <property type="entry name" value="ATP-BINDING CASSETTE TRANSPORTER SUBFAMILY A ABCA"/>
    <property type="match status" value="1"/>
</dbReference>
<dbReference type="GO" id="GO:0016020">
    <property type="term" value="C:membrane"/>
    <property type="evidence" value="ECO:0007669"/>
    <property type="project" value="InterPro"/>
</dbReference>
<name>A0A448XSA3_9PLAT</name>
<dbReference type="AlphaFoldDB" id="A0A448XSA3"/>
<comment type="caution">
    <text evidence="4">The sequence shown here is derived from an EMBL/GenBank/DDBJ whole genome shotgun (WGS) entry which is preliminary data.</text>
</comment>
<evidence type="ECO:0000256" key="1">
    <source>
        <dbReference type="ARBA" id="ARBA00022448"/>
    </source>
</evidence>
<reference evidence="4" key="1">
    <citation type="submission" date="2018-11" db="EMBL/GenBank/DDBJ databases">
        <authorList>
            <consortium name="Pathogen Informatics"/>
        </authorList>
    </citation>
    <scope>NUCLEOTIDE SEQUENCE</scope>
</reference>
<dbReference type="EMBL" id="CAAALY010284959">
    <property type="protein sequence ID" value="VEL43769.1"/>
    <property type="molecule type" value="Genomic_DNA"/>
</dbReference>
<feature type="region of interest" description="Disordered" evidence="3">
    <location>
        <begin position="69"/>
        <end position="104"/>
    </location>
</feature>
<dbReference type="PANTHER" id="PTHR19229:SF36">
    <property type="entry name" value="ATP-BINDING CASSETTE SUB-FAMILY A MEMBER 2"/>
    <property type="match status" value="1"/>
</dbReference>
<evidence type="ECO:0000256" key="2">
    <source>
        <dbReference type="ARBA" id="ARBA00022737"/>
    </source>
</evidence>
<keyword evidence="1" id="KW-0813">Transport</keyword>
<dbReference type="Proteomes" id="UP000784294">
    <property type="component" value="Unassembled WGS sequence"/>
</dbReference>
<evidence type="ECO:0000256" key="3">
    <source>
        <dbReference type="SAM" id="MobiDB-lite"/>
    </source>
</evidence>
<dbReference type="OrthoDB" id="15927at2759"/>
<dbReference type="InterPro" id="IPR026082">
    <property type="entry name" value="ABCA"/>
</dbReference>
<evidence type="ECO:0000313" key="5">
    <source>
        <dbReference type="Proteomes" id="UP000784294"/>
    </source>
</evidence>
<keyword evidence="2" id="KW-0677">Repeat</keyword>
<dbReference type="GO" id="GO:0140359">
    <property type="term" value="F:ABC-type transporter activity"/>
    <property type="evidence" value="ECO:0007669"/>
    <property type="project" value="InterPro"/>
</dbReference>
<proteinExistence type="predicted"/>
<gene>
    <name evidence="4" type="ORF">PXEA_LOCUS37209</name>
</gene>
<dbReference type="GO" id="GO:0005319">
    <property type="term" value="F:lipid transporter activity"/>
    <property type="evidence" value="ECO:0007669"/>
    <property type="project" value="TreeGrafter"/>
</dbReference>
<protein>
    <submittedName>
        <fullName evidence="4">Uncharacterized protein</fullName>
    </submittedName>
</protein>